<dbReference type="SUPFAM" id="SSF101898">
    <property type="entry name" value="NHL repeat"/>
    <property type="match status" value="1"/>
</dbReference>
<gene>
    <name evidence="2" type="ORF">CUN48_18840</name>
</gene>
<reference evidence="2 3" key="1">
    <citation type="submission" date="2017-11" db="EMBL/GenBank/DDBJ databases">
        <title>Evolution of Phototrophy in the Chloroflexi Phylum Driven by Horizontal Gene Transfer.</title>
        <authorList>
            <person name="Ward L.M."/>
            <person name="Hemp J."/>
            <person name="Shih P.M."/>
            <person name="Mcglynn S.E."/>
            <person name="Fischer W."/>
        </authorList>
    </citation>
    <scope>NUCLEOTIDE SEQUENCE [LARGE SCALE GENOMIC DNA]</scope>
    <source>
        <strain evidence="2">JP3_7</strain>
    </source>
</reference>
<name>A0A2M8Q6N0_9CHLR</name>
<feature type="non-terminal residue" evidence="2">
    <location>
        <position position="121"/>
    </location>
</feature>
<dbReference type="InterPro" id="IPR011042">
    <property type="entry name" value="6-blade_b-propeller_TolB-like"/>
</dbReference>
<organism evidence="2 3">
    <name type="scientific">Candidatus Thermofonsia Clade 3 bacterium</name>
    <dbReference type="NCBI Taxonomy" id="2364212"/>
    <lineage>
        <taxon>Bacteria</taxon>
        <taxon>Bacillati</taxon>
        <taxon>Chloroflexota</taxon>
        <taxon>Candidatus Thermofontia</taxon>
        <taxon>Candidatus Thermofonsia Clade 3</taxon>
    </lineage>
</organism>
<accession>A0A2M8Q6N0</accession>
<feature type="non-terminal residue" evidence="2">
    <location>
        <position position="1"/>
    </location>
</feature>
<proteinExistence type="predicted"/>
<sequence>LYITDTMNHVIRKVVVGGNITLFAGSRGVSGFRETDAKGEYLEAKNAELNAPTGITIDAAGNIYFCDTRNHRVRKIGTDGKIRTIAGTGEKGETGDGGDALKAKLNSPTGVAVDAAGNVYI</sequence>
<dbReference type="InterPro" id="IPR056822">
    <property type="entry name" value="TEN_NHL"/>
</dbReference>
<dbReference type="Gene3D" id="2.120.10.30">
    <property type="entry name" value="TolB, C-terminal domain"/>
    <property type="match status" value="1"/>
</dbReference>
<evidence type="ECO:0000313" key="2">
    <source>
        <dbReference type="EMBL" id="PJF45446.1"/>
    </source>
</evidence>
<feature type="domain" description="Teneurin NHL" evidence="1">
    <location>
        <begin position="33"/>
        <end position="88"/>
    </location>
</feature>
<dbReference type="PANTHER" id="PTHR46388:SF2">
    <property type="entry name" value="NHL REPEAT-CONTAINING PROTEIN 2"/>
    <property type="match status" value="1"/>
</dbReference>
<dbReference type="PANTHER" id="PTHR46388">
    <property type="entry name" value="NHL REPEAT-CONTAINING PROTEIN 2"/>
    <property type="match status" value="1"/>
</dbReference>
<evidence type="ECO:0000259" key="1">
    <source>
        <dbReference type="Pfam" id="PF25021"/>
    </source>
</evidence>
<protein>
    <recommendedName>
        <fullName evidence="1">Teneurin NHL domain-containing protein</fullName>
    </recommendedName>
</protein>
<dbReference type="Proteomes" id="UP000230790">
    <property type="component" value="Unassembled WGS sequence"/>
</dbReference>
<comment type="caution">
    <text evidence="2">The sequence shown here is derived from an EMBL/GenBank/DDBJ whole genome shotgun (WGS) entry which is preliminary data.</text>
</comment>
<dbReference type="Pfam" id="PF25021">
    <property type="entry name" value="TEN_NHL"/>
    <property type="match status" value="1"/>
</dbReference>
<evidence type="ECO:0000313" key="3">
    <source>
        <dbReference type="Proteomes" id="UP000230790"/>
    </source>
</evidence>
<dbReference type="EMBL" id="PGTN01001083">
    <property type="protein sequence ID" value="PJF45446.1"/>
    <property type="molecule type" value="Genomic_DNA"/>
</dbReference>
<dbReference type="AlphaFoldDB" id="A0A2M8Q6N0"/>